<feature type="transmembrane region" description="Helical" evidence="5">
    <location>
        <begin position="134"/>
        <end position="159"/>
    </location>
</feature>
<evidence type="ECO:0000256" key="2">
    <source>
        <dbReference type="ARBA" id="ARBA00022692"/>
    </source>
</evidence>
<feature type="transmembrane region" description="Helical" evidence="5">
    <location>
        <begin position="231"/>
        <end position="248"/>
    </location>
</feature>
<dbReference type="PANTHER" id="PTHR43701">
    <property type="entry name" value="MEMBRANE TRANSPORTER PROTEIN MJ0441-RELATED"/>
    <property type="match status" value="1"/>
</dbReference>
<reference evidence="6 7" key="1">
    <citation type="submission" date="2019-02" db="EMBL/GenBank/DDBJ databases">
        <title>Deep-cultivation of Planctomycetes and their phenomic and genomic characterization uncovers novel biology.</title>
        <authorList>
            <person name="Wiegand S."/>
            <person name="Jogler M."/>
            <person name="Boedeker C."/>
            <person name="Pinto D."/>
            <person name="Vollmers J."/>
            <person name="Rivas-Marin E."/>
            <person name="Kohn T."/>
            <person name="Peeters S.H."/>
            <person name="Heuer A."/>
            <person name="Rast P."/>
            <person name="Oberbeckmann S."/>
            <person name="Bunk B."/>
            <person name="Jeske O."/>
            <person name="Meyerdierks A."/>
            <person name="Storesund J.E."/>
            <person name="Kallscheuer N."/>
            <person name="Luecker S."/>
            <person name="Lage O.M."/>
            <person name="Pohl T."/>
            <person name="Merkel B.J."/>
            <person name="Hornburger P."/>
            <person name="Mueller R.-W."/>
            <person name="Bruemmer F."/>
            <person name="Labrenz M."/>
            <person name="Spormann A.M."/>
            <person name="Op den Camp H."/>
            <person name="Overmann J."/>
            <person name="Amann R."/>
            <person name="Jetten M.S.M."/>
            <person name="Mascher T."/>
            <person name="Medema M.H."/>
            <person name="Devos D.P."/>
            <person name="Kaster A.-K."/>
            <person name="Ovreas L."/>
            <person name="Rohde M."/>
            <person name="Galperin M.Y."/>
            <person name="Jogler C."/>
        </authorList>
    </citation>
    <scope>NUCLEOTIDE SEQUENCE [LARGE SCALE GENOMIC DNA]</scope>
    <source>
        <strain evidence="6 7">Spa11</strain>
    </source>
</reference>
<name>A0A518K6H9_9BACT</name>
<feature type="transmembrane region" description="Helical" evidence="5">
    <location>
        <begin position="71"/>
        <end position="89"/>
    </location>
</feature>
<dbReference type="GO" id="GO:0005886">
    <property type="term" value="C:plasma membrane"/>
    <property type="evidence" value="ECO:0007669"/>
    <property type="project" value="UniProtKB-SubCell"/>
</dbReference>
<evidence type="ECO:0000256" key="1">
    <source>
        <dbReference type="ARBA" id="ARBA00004141"/>
    </source>
</evidence>
<feature type="transmembrane region" description="Helical" evidence="5">
    <location>
        <begin position="95"/>
        <end position="113"/>
    </location>
</feature>
<gene>
    <name evidence="6" type="ORF">Spa11_15950</name>
</gene>
<dbReference type="EMBL" id="CP036349">
    <property type="protein sequence ID" value="QDV73399.1"/>
    <property type="molecule type" value="Genomic_DNA"/>
</dbReference>
<dbReference type="InterPro" id="IPR051598">
    <property type="entry name" value="TSUP/Inactive_protease-like"/>
</dbReference>
<dbReference type="AlphaFoldDB" id="A0A518K6H9"/>
<evidence type="ECO:0000256" key="4">
    <source>
        <dbReference type="ARBA" id="ARBA00023136"/>
    </source>
</evidence>
<evidence type="ECO:0000313" key="7">
    <source>
        <dbReference type="Proteomes" id="UP000316426"/>
    </source>
</evidence>
<accession>A0A518K6H9</accession>
<dbReference type="PANTHER" id="PTHR43701:SF5">
    <property type="entry name" value="MEMBRANE TRANSPORTER PROTEIN-RELATED"/>
    <property type="match status" value="1"/>
</dbReference>
<comment type="subcellular location">
    <subcellularLocation>
        <location evidence="5">Cell membrane</location>
        <topology evidence="5">Multi-pass membrane protein</topology>
    </subcellularLocation>
    <subcellularLocation>
        <location evidence="1">Membrane</location>
        <topology evidence="1">Multi-pass membrane protein</topology>
    </subcellularLocation>
</comment>
<evidence type="ECO:0000256" key="3">
    <source>
        <dbReference type="ARBA" id="ARBA00022989"/>
    </source>
</evidence>
<dbReference type="KEGG" id="bmei:Spa11_15950"/>
<organism evidence="6 7">
    <name type="scientific">Botrimarina mediterranea</name>
    <dbReference type="NCBI Taxonomy" id="2528022"/>
    <lineage>
        <taxon>Bacteria</taxon>
        <taxon>Pseudomonadati</taxon>
        <taxon>Planctomycetota</taxon>
        <taxon>Planctomycetia</taxon>
        <taxon>Pirellulales</taxon>
        <taxon>Lacipirellulaceae</taxon>
        <taxon>Botrimarina</taxon>
    </lineage>
</organism>
<sequence length="249" mass="25915">MTDAVLLLLLFLAAMLYTSVGHAGASGYLAAMALVGLAPETMRPAALVLNVFVATLASVRYVRAGRFSWRLFWPLALAAAPMAFVGGAVQLPSQLFRALVGVALLLAAWRLWLAPKTLPDGDTKPLDEVHPPPLPVAILCGAAIGLVAGLTGTGGGIYLSPIIVLSGWASLRTTAGVSVLFILVNSLAGLAGLATKAIEWPPLLPVWIVVVLVGGWIGSELGARRLATPKLRRLLAVVLVIAALKLLLT</sequence>
<dbReference type="Proteomes" id="UP000316426">
    <property type="component" value="Chromosome"/>
</dbReference>
<dbReference type="RefSeq" id="WP_145110324.1">
    <property type="nucleotide sequence ID" value="NZ_CP036349.1"/>
</dbReference>
<comment type="similarity">
    <text evidence="5">Belongs to the 4-toluene sulfonate uptake permease (TSUP) (TC 2.A.102) family.</text>
</comment>
<keyword evidence="2 5" id="KW-0812">Transmembrane</keyword>
<keyword evidence="7" id="KW-1185">Reference proteome</keyword>
<dbReference type="InterPro" id="IPR002781">
    <property type="entry name" value="TM_pro_TauE-like"/>
</dbReference>
<evidence type="ECO:0000256" key="5">
    <source>
        <dbReference type="RuleBase" id="RU363041"/>
    </source>
</evidence>
<proteinExistence type="inferred from homology"/>
<dbReference type="Pfam" id="PF01925">
    <property type="entry name" value="TauE"/>
    <property type="match status" value="1"/>
</dbReference>
<keyword evidence="3 5" id="KW-1133">Transmembrane helix</keyword>
<feature type="transmembrane region" description="Helical" evidence="5">
    <location>
        <begin position="171"/>
        <end position="193"/>
    </location>
</feature>
<evidence type="ECO:0000313" key="6">
    <source>
        <dbReference type="EMBL" id="QDV73399.1"/>
    </source>
</evidence>
<keyword evidence="4 5" id="KW-0472">Membrane</keyword>
<keyword evidence="5" id="KW-1003">Cell membrane</keyword>
<protein>
    <recommendedName>
        <fullName evidence="5">Probable membrane transporter protein</fullName>
    </recommendedName>
</protein>
<feature type="transmembrane region" description="Helical" evidence="5">
    <location>
        <begin position="41"/>
        <end position="59"/>
    </location>
</feature>
<feature type="transmembrane region" description="Helical" evidence="5">
    <location>
        <begin position="200"/>
        <end position="219"/>
    </location>
</feature>